<gene>
    <name evidence="2" type="ORF">SWZG_00013</name>
</gene>
<dbReference type="RefSeq" id="YP_007674378.1">
    <property type="nucleotide sequence ID" value="NC_020851.1"/>
</dbReference>
<dbReference type="InterPro" id="IPR052892">
    <property type="entry name" value="NA-targeting_endonuclease"/>
</dbReference>
<accession>M4QP73</accession>
<dbReference type="OrthoDB" id="22258at10239"/>
<dbReference type="PANTHER" id="PTHR33877:SF2">
    <property type="entry name" value="OS07G0170200 PROTEIN"/>
    <property type="match status" value="1"/>
</dbReference>
<organism evidence="2 3">
    <name type="scientific">Synechococcus phage S-SKS1</name>
    <dbReference type="NCBI Taxonomy" id="754042"/>
    <lineage>
        <taxon>Viruses</taxon>
        <taxon>Duplodnaviria</taxon>
        <taxon>Heunggongvirae</taxon>
        <taxon>Uroviricota</taxon>
        <taxon>Caudoviricetes</taxon>
        <taxon>Llyrvirus</taxon>
        <taxon>Llyrvirus SSKS1</taxon>
    </lineage>
</organism>
<dbReference type="EMBL" id="HQ633071">
    <property type="protein sequence ID" value="AGH31526.1"/>
    <property type="molecule type" value="Genomic_DNA"/>
</dbReference>
<dbReference type="CDD" id="cd00085">
    <property type="entry name" value="HNHc"/>
    <property type="match status" value="1"/>
</dbReference>
<dbReference type="PANTHER" id="PTHR33877">
    <property type="entry name" value="SLL1193 PROTEIN"/>
    <property type="match status" value="1"/>
</dbReference>
<dbReference type="Proteomes" id="UP000201252">
    <property type="component" value="Segment"/>
</dbReference>
<dbReference type="Pfam" id="PF14279">
    <property type="entry name" value="HNH_5"/>
    <property type="match status" value="1"/>
</dbReference>
<dbReference type="InterPro" id="IPR003615">
    <property type="entry name" value="HNH_nuc"/>
</dbReference>
<name>M4QP73_9CAUD</name>
<evidence type="ECO:0000259" key="1">
    <source>
        <dbReference type="SMART" id="SM00507"/>
    </source>
</evidence>
<proteinExistence type="predicted"/>
<keyword evidence="3" id="KW-1185">Reference proteome</keyword>
<dbReference type="GeneID" id="15010914"/>
<dbReference type="SMART" id="SM00507">
    <property type="entry name" value="HNHc"/>
    <property type="match status" value="1"/>
</dbReference>
<evidence type="ECO:0000313" key="2">
    <source>
        <dbReference type="EMBL" id="AGH31526.1"/>
    </source>
</evidence>
<dbReference type="InterPro" id="IPR029471">
    <property type="entry name" value="HNH_5"/>
</dbReference>
<dbReference type="KEGG" id="vg:15010914"/>
<dbReference type="Gene3D" id="1.10.30.50">
    <property type="match status" value="1"/>
</dbReference>
<protein>
    <recommendedName>
        <fullName evidence="1">HNH nuclease domain-containing protein</fullName>
    </recommendedName>
</protein>
<feature type="domain" description="HNH nuclease" evidence="1">
    <location>
        <begin position="25"/>
        <end position="75"/>
    </location>
</feature>
<sequence>MPLYNSPQAYVFNLQTTSSAEAKRLWRTQIKEEWGYECAYCGSQDKLTIDHIIPKAKGGPDFTKNLLCACHDCNQDKAYSPMEDWYLSQEFFNVDRYEKIKKWMEPEPAVNLYRYGSRTNKVF</sequence>
<evidence type="ECO:0000313" key="3">
    <source>
        <dbReference type="Proteomes" id="UP000201252"/>
    </source>
</evidence>
<reference evidence="2 3" key="1">
    <citation type="submission" date="2010-10" db="EMBL/GenBank/DDBJ databases">
        <title>The Genome Sequence of Synechococcus phage S-SKS1.</title>
        <authorList>
            <consortium name="The Broad Institute Genome Sequencing Platform"/>
            <person name="Henn M.R."/>
            <person name="Clokie M."/>
            <person name="Levin J."/>
            <person name="Malboeuf C."/>
            <person name="Casali M."/>
            <person name="Russ C."/>
            <person name="Lennon N."/>
            <person name="Chapman S.B."/>
            <person name="Erlich R."/>
            <person name="Young S.K."/>
            <person name="Yandava C."/>
            <person name="Zeng Q."/>
            <person name="Alvarado L."/>
            <person name="Anderson S."/>
            <person name="Berlin A."/>
            <person name="Chen Z."/>
            <person name="Freedman E."/>
            <person name="Gellesch M."/>
            <person name="Goldberg J."/>
            <person name="Green L."/>
            <person name="Griggs A."/>
            <person name="Gujja S."/>
            <person name="Heilman E.R."/>
            <person name="Heiman D."/>
            <person name="Hollinger A."/>
            <person name="Howarth C."/>
            <person name="Larson L."/>
            <person name="Mehta T."/>
            <person name="Pearson M."/>
            <person name="Roberts A."/>
            <person name="Ryan E."/>
            <person name="Saif S."/>
            <person name="Shea T."/>
            <person name="Shenoy N."/>
            <person name="Sisk P."/>
            <person name="Stolte C."/>
            <person name="Sykes S."/>
            <person name="White J."/>
            <person name="Haas B."/>
            <person name="Nusbaum C."/>
            <person name="Birren B."/>
        </authorList>
    </citation>
    <scope>NUCLEOTIDE SEQUENCE [LARGE SCALE GENOMIC DNA]</scope>
</reference>